<sequence length="92" mass="9962">MKLSYVQFSYCTTKTVFLLLTRSGTCMIFLNTNLWQVLGLFMAVGAQEVRIGLILAIVLSMFVAAAAVAQCDFQGRFIFSAAGSSAYSSGSR</sequence>
<protein>
    <submittedName>
        <fullName evidence="2">Uncharacterized protein</fullName>
    </submittedName>
</protein>
<feature type="transmembrane region" description="Helical" evidence="1">
    <location>
        <begin position="20"/>
        <end position="44"/>
    </location>
</feature>
<keyword evidence="1" id="KW-0812">Transmembrane</keyword>
<accession>A0A0A8ZYJ5</accession>
<dbReference type="AlphaFoldDB" id="A0A0A8ZYJ5"/>
<evidence type="ECO:0000313" key="2">
    <source>
        <dbReference type="EMBL" id="JAD41825.1"/>
    </source>
</evidence>
<dbReference type="EMBL" id="GBRH01256070">
    <property type="protein sequence ID" value="JAD41825.1"/>
    <property type="molecule type" value="Transcribed_RNA"/>
</dbReference>
<reference evidence="2" key="2">
    <citation type="journal article" date="2015" name="Data Brief">
        <title>Shoot transcriptome of the giant reed, Arundo donax.</title>
        <authorList>
            <person name="Barrero R.A."/>
            <person name="Guerrero F.D."/>
            <person name="Moolhuijzen P."/>
            <person name="Goolsby J.A."/>
            <person name="Tidwell J."/>
            <person name="Bellgard S.E."/>
            <person name="Bellgard M.I."/>
        </authorList>
    </citation>
    <scope>NUCLEOTIDE SEQUENCE</scope>
    <source>
        <tissue evidence="2">Shoot tissue taken approximately 20 cm above the soil surface</tissue>
    </source>
</reference>
<feature type="transmembrane region" description="Helical" evidence="1">
    <location>
        <begin position="51"/>
        <end position="69"/>
    </location>
</feature>
<name>A0A0A8ZYJ5_ARUDO</name>
<keyword evidence="1" id="KW-0472">Membrane</keyword>
<keyword evidence="1" id="KW-1133">Transmembrane helix</keyword>
<reference evidence="2" key="1">
    <citation type="submission" date="2014-09" db="EMBL/GenBank/DDBJ databases">
        <authorList>
            <person name="Magalhaes I.L.F."/>
            <person name="Oliveira U."/>
            <person name="Santos F.R."/>
            <person name="Vidigal T.H.D.A."/>
            <person name="Brescovit A.D."/>
            <person name="Santos A.J."/>
        </authorList>
    </citation>
    <scope>NUCLEOTIDE SEQUENCE</scope>
    <source>
        <tissue evidence="2">Shoot tissue taken approximately 20 cm above the soil surface</tissue>
    </source>
</reference>
<evidence type="ECO:0000256" key="1">
    <source>
        <dbReference type="SAM" id="Phobius"/>
    </source>
</evidence>
<organism evidence="2">
    <name type="scientific">Arundo donax</name>
    <name type="common">Giant reed</name>
    <name type="synonym">Donax arundinaceus</name>
    <dbReference type="NCBI Taxonomy" id="35708"/>
    <lineage>
        <taxon>Eukaryota</taxon>
        <taxon>Viridiplantae</taxon>
        <taxon>Streptophyta</taxon>
        <taxon>Embryophyta</taxon>
        <taxon>Tracheophyta</taxon>
        <taxon>Spermatophyta</taxon>
        <taxon>Magnoliopsida</taxon>
        <taxon>Liliopsida</taxon>
        <taxon>Poales</taxon>
        <taxon>Poaceae</taxon>
        <taxon>PACMAD clade</taxon>
        <taxon>Arundinoideae</taxon>
        <taxon>Arundineae</taxon>
        <taxon>Arundo</taxon>
    </lineage>
</organism>
<proteinExistence type="predicted"/>